<comment type="similarity">
    <text evidence="1">Belongs to the 'phage' integrase family.</text>
</comment>
<dbReference type="InterPro" id="IPR044068">
    <property type="entry name" value="CB"/>
</dbReference>
<dbReference type="GO" id="GO:0006310">
    <property type="term" value="P:DNA recombination"/>
    <property type="evidence" value="ECO:0007669"/>
    <property type="project" value="UniProtKB-KW"/>
</dbReference>
<keyword evidence="4" id="KW-0233">DNA recombination</keyword>
<dbReference type="InterPro" id="IPR004107">
    <property type="entry name" value="Integrase_SAM-like_N"/>
</dbReference>
<gene>
    <name evidence="8" type="ORF">HKBW3S03_00182</name>
</gene>
<dbReference type="GO" id="GO:0015074">
    <property type="term" value="P:DNA integration"/>
    <property type="evidence" value="ECO:0007669"/>
    <property type="project" value="UniProtKB-KW"/>
</dbReference>
<name>A0A6V8NF41_9ACTN</name>
<sequence length="379" mass="43073">MASGCLIRRPTRKGVVWAVKFRDQERKQHFKTIGPKKKDAERVLAEVMREVHRGEYRELPNLSFAEFAKRWLEAQAANVRPKTLAGYRQHLKDRIIPYFGRYKLLSITTEMVEAFKARLMEEISAATTGKHLCTLKMALKTAVVWKYLRENPAAYVKPPRHVKPEPEFLEPSEIQALIQATDPGYRCLIATACFTGLRQGELLGLIWGDLDFASGRIYVRRSLQGGILMEPKSAHSRRAVDIPPSLVQMLKEHQAFQAATLEFNELSLIFPNQAGQPMDRSNLQVRIFEPALKKGGLRKIRWHDLRHSYASMLINDGANIKYVQKQLGHASCQVTLDTYSHLIREAGWEAIGKLDGLLSTQGDMVRIAESKVGHEVSMM</sequence>
<dbReference type="InterPro" id="IPR002104">
    <property type="entry name" value="Integrase_catalytic"/>
</dbReference>
<evidence type="ECO:0000256" key="4">
    <source>
        <dbReference type="ARBA" id="ARBA00023172"/>
    </source>
</evidence>
<evidence type="ECO:0000313" key="8">
    <source>
        <dbReference type="EMBL" id="GFP18677.1"/>
    </source>
</evidence>
<dbReference type="PANTHER" id="PTHR30349:SF64">
    <property type="entry name" value="PROPHAGE INTEGRASE INTD-RELATED"/>
    <property type="match status" value="1"/>
</dbReference>
<dbReference type="PROSITE" id="PS51900">
    <property type="entry name" value="CB"/>
    <property type="match status" value="1"/>
</dbReference>
<accession>A0A6V8NF41</accession>
<dbReference type="EMBL" id="BLRU01000007">
    <property type="protein sequence ID" value="GFP18677.1"/>
    <property type="molecule type" value="Genomic_DNA"/>
</dbReference>
<evidence type="ECO:0000256" key="5">
    <source>
        <dbReference type="PROSITE-ProRule" id="PRU01248"/>
    </source>
</evidence>
<dbReference type="Gene3D" id="1.10.150.130">
    <property type="match status" value="1"/>
</dbReference>
<dbReference type="Gene3D" id="1.10.443.10">
    <property type="entry name" value="Intergrase catalytic core"/>
    <property type="match status" value="1"/>
</dbReference>
<dbReference type="InterPro" id="IPR013762">
    <property type="entry name" value="Integrase-like_cat_sf"/>
</dbReference>
<evidence type="ECO:0008006" key="10">
    <source>
        <dbReference type="Google" id="ProtNLM"/>
    </source>
</evidence>
<reference evidence="8 9" key="1">
    <citation type="journal article" date="2020" name="Front. Microbiol.">
        <title>Single-cell genomics of novel Actinobacteria with the Wood-Ljungdahl pathway discovered in a serpentinizing system.</title>
        <authorList>
            <person name="Merino N."/>
            <person name="Kawai M."/>
            <person name="Boyd E.S."/>
            <person name="Colman D.R."/>
            <person name="McGlynn S.E."/>
            <person name="Nealson K.H."/>
            <person name="Kurokawa K."/>
            <person name="Hongoh Y."/>
        </authorList>
    </citation>
    <scope>NUCLEOTIDE SEQUENCE [LARGE SCALE GENOMIC DNA]</scope>
    <source>
        <strain evidence="8 9">S03</strain>
    </source>
</reference>
<dbReference type="AlphaFoldDB" id="A0A6V8NF41"/>
<dbReference type="CDD" id="cd01189">
    <property type="entry name" value="INT_ICEBs1_C_like"/>
    <property type="match status" value="1"/>
</dbReference>
<keyword evidence="3 5" id="KW-0238">DNA-binding</keyword>
<evidence type="ECO:0000313" key="9">
    <source>
        <dbReference type="Proteomes" id="UP000574717"/>
    </source>
</evidence>
<feature type="domain" description="Core-binding (CB)" evidence="7">
    <location>
        <begin position="62"/>
        <end position="143"/>
    </location>
</feature>
<comment type="caution">
    <text evidence="8">The sequence shown here is derived from an EMBL/GenBank/DDBJ whole genome shotgun (WGS) entry which is preliminary data.</text>
</comment>
<evidence type="ECO:0000259" key="6">
    <source>
        <dbReference type="PROSITE" id="PS51898"/>
    </source>
</evidence>
<keyword evidence="2" id="KW-0229">DNA integration</keyword>
<evidence type="ECO:0000256" key="1">
    <source>
        <dbReference type="ARBA" id="ARBA00008857"/>
    </source>
</evidence>
<evidence type="ECO:0000259" key="7">
    <source>
        <dbReference type="PROSITE" id="PS51900"/>
    </source>
</evidence>
<evidence type="ECO:0000256" key="3">
    <source>
        <dbReference type="ARBA" id="ARBA00023125"/>
    </source>
</evidence>
<dbReference type="PANTHER" id="PTHR30349">
    <property type="entry name" value="PHAGE INTEGRASE-RELATED"/>
    <property type="match status" value="1"/>
</dbReference>
<feature type="domain" description="Tyr recombinase" evidence="6">
    <location>
        <begin position="164"/>
        <end position="353"/>
    </location>
</feature>
<evidence type="ECO:0000256" key="2">
    <source>
        <dbReference type="ARBA" id="ARBA00022908"/>
    </source>
</evidence>
<protein>
    <recommendedName>
        <fullName evidence="10">Integrase</fullName>
    </recommendedName>
</protein>
<dbReference type="GO" id="GO:0003677">
    <property type="term" value="F:DNA binding"/>
    <property type="evidence" value="ECO:0007669"/>
    <property type="project" value="UniProtKB-UniRule"/>
</dbReference>
<dbReference type="RefSeq" id="WP_176236717.1">
    <property type="nucleotide sequence ID" value="NZ_BLRU01000007.1"/>
</dbReference>
<dbReference type="InterPro" id="IPR011010">
    <property type="entry name" value="DNA_brk_join_enz"/>
</dbReference>
<dbReference type="InterPro" id="IPR050090">
    <property type="entry name" value="Tyrosine_recombinase_XerCD"/>
</dbReference>
<dbReference type="Pfam" id="PF14659">
    <property type="entry name" value="Phage_int_SAM_3"/>
    <property type="match status" value="1"/>
</dbReference>
<dbReference type="Proteomes" id="UP000574717">
    <property type="component" value="Unassembled WGS sequence"/>
</dbReference>
<organism evidence="8 9">
    <name type="scientific">Candidatus Hakubella thermalkaliphila</name>
    <dbReference type="NCBI Taxonomy" id="2754717"/>
    <lineage>
        <taxon>Bacteria</taxon>
        <taxon>Bacillati</taxon>
        <taxon>Actinomycetota</taxon>
        <taxon>Actinomycetota incertae sedis</taxon>
        <taxon>Candidatus Hakubellales</taxon>
        <taxon>Candidatus Hakubellaceae</taxon>
        <taxon>Candidatus Hakubella</taxon>
    </lineage>
</organism>
<proteinExistence type="inferred from homology"/>
<dbReference type="Pfam" id="PF00589">
    <property type="entry name" value="Phage_integrase"/>
    <property type="match status" value="1"/>
</dbReference>
<dbReference type="InterPro" id="IPR010998">
    <property type="entry name" value="Integrase_recombinase_N"/>
</dbReference>
<dbReference type="PROSITE" id="PS51898">
    <property type="entry name" value="TYR_RECOMBINASE"/>
    <property type="match status" value="1"/>
</dbReference>
<dbReference type="SUPFAM" id="SSF56349">
    <property type="entry name" value="DNA breaking-rejoining enzymes"/>
    <property type="match status" value="1"/>
</dbReference>